<organism evidence="1 2">
    <name type="scientific">Lactococcus lactis subsp. lactis</name>
    <name type="common">Streptococcus lactis</name>
    <dbReference type="NCBI Taxonomy" id="1360"/>
    <lineage>
        <taxon>Bacteria</taxon>
        <taxon>Bacillati</taxon>
        <taxon>Bacillota</taxon>
        <taxon>Bacilli</taxon>
        <taxon>Lactobacillales</taxon>
        <taxon>Streptococcaceae</taxon>
        <taxon>Lactococcus</taxon>
    </lineage>
</organism>
<gene>
    <name evidence="1" type="ORF">KF282_0959</name>
</gene>
<dbReference type="InterPro" id="IPR029024">
    <property type="entry name" value="TerB-like"/>
</dbReference>
<dbReference type="PATRIC" id="fig|1360.105.peg.1074"/>
<proteinExistence type="predicted"/>
<protein>
    <submittedName>
        <fullName evidence="1">Uncharacterized protein</fullName>
    </submittedName>
</protein>
<evidence type="ECO:0000313" key="2">
    <source>
        <dbReference type="Proteomes" id="UP000053058"/>
    </source>
</evidence>
<dbReference type="EMBL" id="LKLN01000027">
    <property type="protein sequence ID" value="KSU06562.1"/>
    <property type="molecule type" value="Genomic_DNA"/>
</dbReference>
<comment type="caution">
    <text evidence="1">The sequence shown here is derived from an EMBL/GenBank/DDBJ whole genome shotgun (WGS) entry which is preliminary data.</text>
</comment>
<sequence>MNSESYIKQALEQLRNNNNARIYTSQELQNNDKNKKRLLNSAKVIGQGIEAGNVIGLIDISLFHDGKEGTVFTGTDAYVRESFAEVIHINLENFDDIGYNQTVVVNEKGKEKKSYHLSFTEDGVLKEYTSGADSTGMAYKLTAKILSDFNSVVKDIKSTEQDITLGELGEDAVLAYLKVVYRYLKADGKIEHHEMLNIANLLAQLEISDSLEEEYRDYRFDNDNSEDTATAVDNLKALVPEGSRQTIFQSLINDLLGMKNDEGLENWENDNDLTQLMDLLSVTKEQAEFFVRNQQLNNRQIKERLEDDQVKDLVKQLAGIGTGAGASLAALAATGAAVGAFGTYGLGTLAIATMSTGGLALAAVGIGAAGIAGYEGLQHLISANGKEKYAIRNELLQSHVIRLTRAQQFLMADINEFTEEMNSLMNDKDAIATQYDKIKAKLIQISETTKAGKLAKTGATDLTREQILSELPAELNEDKLNDLLKTRVSGEKIANFIKTAYPENKLNENLSTRDLERLQAVLTQIEYGKVATVANVKEKFGSFLNKVME</sequence>
<dbReference type="Gene3D" id="1.10.3680.10">
    <property type="entry name" value="TerB-like"/>
    <property type="match status" value="1"/>
</dbReference>
<accession>A0A0V8CZ29</accession>
<name>A0A0V8CZ29_LACLL</name>
<evidence type="ECO:0000313" key="1">
    <source>
        <dbReference type="EMBL" id="KSU06562.1"/>
    </source>
</evidence>
<dbReference type="AlphaFoldDB" id="A0A0V8CZ29"/>
<reference evidence="2" key="1">
    <citation type="submission" date="2015-10" db="EMBL/GenBank/DDBJ databases">
        <title>Draft Genome Sequences of 11 Lactococcus lactis subspecies cremoris strains.</title>
        <authorList>
            <person name="Wels M."/>
            <person name="Backus L."/>
            <person name="Boekhorst J."/>
            <person name="Dijkstra A."/>
            <person name="Beerthuizen M."/>
            <person name="Kelly W."/>
            <person name="Siezen R."/>
            <person name="Bachmann H."/>
            <person name="Van Hijum S."/>
        </authorList>
    </citation>
    <scope>NUCLEOTIDE SEQUENCE [LARGE SCALE GENOMIC DNA]</scope>
    <source>
        <strain evidence="2">KF282</strain>
    </source>
</reference>
<dbReference type="Proteomes" id="UP000053058">
    <property type="component" value="Unassembled WGS sequence"/>
</dbReference>